<dbReference type="EMBL" id="GGEC01057870">
    <property type="protein sequence ID" value="MBX38354.1"/>
    <property type="molecule type" value="Transcribed_RNA"/>
</dbReference>
<sequence length="51" mass="6023">MQNFSFVLWHYHNQQNDSIRSLGCQECFLLFWNIGIFSALSDTTNHNFLAI</sequence>
<organism evidence="1">
    <name type="scientific">Rhizophora mucronata</name>
    <name type="common">Asiatic mangrove</name>
    <dbReference type="NCBI Taxonomy" id="61149"/>
    <lineage>
        <taxon>Eukaryota</taxon>
        <taxon>Viridiplantae</taxon>
        <taxon>Streptophyta</taxon>
        <taxon>Embryophyta</taxon>
        <taxon>Tracheophyta</taxon>
        <taxon>Spermatophyta</taxon>
        <taxon>Magnoliopsida</taxon>
        <taxon>eudicotyledons</taxon>
        <taxon>Gunneridae</taxon>
        <taxon>Pentapetalae</taxon>
        <taxon>rosids</taxon>
        <taxon>fabids</taxon>
        <taxon>Malpighiales</taxon>
        <taxon>Rhizophoraceae</taxon>
        <taxon>Rhizophora</taxon>
    </lineage>
</organism>
<protein>
    <submittedName>
        <fullName evidence="1">Uncharacterized protein</fullName>
    </submittedName>
</protein>
<evidence type="ECO:0000313" key="1">
    <source>
        <dbReference type="EMBL" id="MBX38354.1"/>
    </source>
</evidence>
<proteinExistence type="predicted"/>
<name>A0A2P2N797_RHIMU</name>
<reference evidence="1" key="1">
    <citation type="submission" date="2018-02" db="EMBL/GenBank/DDBJ databases">
        <title>Rhizophora mucronata_Transcriptome.</title>
        <authorList>
            <person name="Meera S.P."/>
            <person name="Sreeshan A."/>
            <person name="Augustine A."/>
        </authorList>
    </citation>
    <scope>NUCLEOTIDE SEQUENCE</scope>
    <source>
        <tissue evidence="1">Leaf</tissue>
    </source>
</reference>
<accession>A0A2P2N797</accession>
<dbReference type="AlphaFoldDB" id="A0A2P2N797"/>